<keyword evidence="2" id="KW-1185">Reference proteome</keyword>
<evidence type="ECO:0000313" key="1">
    <source>
        <dbReference type="EMBL" id="GBM64898.1"/>
    </source>
</evidence>
<comment type="caution">
    <text evidence="1">The sequence shown here is derived from an EMBL/GenBank/DDBJ whole genome shotgun (WGS) entry which is preliminary data.</text>
</comment>
<reference evidence="1 2" key="1">
    <citation type="journal article" date="2019" name="Sci. Rep.">
        <title>Orb-weaving spider Araneus ventricosus genome elucidates the spidroin gene catalogue.</title>
        <authorList>
            <person name="Kono N."/>
            <person name="Nakamura H."/>
            <person name="Ohtoshi R."/>
            <person name="Moran D.A.P."/>
            <person name="Shinohara A."/>
            <person name="Yoshida Y."/>
            <person name="Fujiwara M."/>
            <person name="Mori M."/>
            <person name="Tomita M."/>
            <person name="Arakawa K."/>
        </authorList>
    </citation>
    <scope>NUCLEOTIDE SEQUENCE [LARGE SCALE GENOMIC DNA]</scope>
</reference>
<dbReference type="EMBL" id="BGPR01001950">
    <property type="protein sequence ID" value="GBM64898.1"/>
    <property type="molecule type" value="Genomic_DNA"/>
</dbReference>
<organism evidence="1 2">
    <name type="scientific">Araneus ventricosus</name>
    <name type="common">Orbweaver spider</name>
    <name type="synonym">Epeira ventricosa</name>
    <dbReference type="NCBI Taxonomy" id="182803"/>
    <lineage>
        <taxon>Eukaryota</taxon>
        <taxon>Metazoa</taxon>
        <taxon>Ecdysozoa</taxon>
        <taxon>Arthropoda</taxon>
        <taxon>Chelicerata</taxon>
        <taxon>Arachnida</taxon>
        <taxon>Araneae</taxon>
        <taxon>Araneomorphae</taxon>
        <taxon>Entelegynae</taxon>
        <taxon>Araneoidea</taxon>
        <taxon>Araneidae</taxon>
        <taxon>Araneus</taxon>
    </lineage>
</organism>
<sequence>MYDFVVDCDKTSNAAEPGIEPALEGKRTDQHTIGQAFHKKLSYVYLAAMVSETVCAEMLSRTFRSNLVGEVVHRKLSYVCWSVNGFRKVCAEVLSRTAYGK</sequence>
<gene>
    <name evidence="1" type="ORF">AVEN_30283_1</name>
</gene>
<dbReference type="AlphaFoldDB" id="A0A4Y2HI23"/>
<accession>A0A4Y2HI23</accession>
<protein>
    <submittedName>
        <fullName evidence="1">Uncharacterized protein</fullName>
    </submittedName>
</protein>
<evidence type="ECO:0000313" key="2">
    <source>
        <dbReference type="Proteomes" id="UP000499080"/>
    </source>
</evidence>
<dbReference type="Proteomes" id="UP000499080">
    <property type="component" value="Unassembled WGS sequence"/>
</dbReference>
<proteinExistence type="predicted"/>
<name>A0A4Y2HI23_ARAVE</name>